<feature type="transmembrane region" description="Helical" evidence="1">
    <location>
        <begin position="51"/>
        <end position="69"/>
    </location>
</feature>
<protein>
    <submittedName>
        <fullName evidence="2">Uncharacterized protein</fullName>
    </submittedName>
</protein>
<feature type="transmembrane region" description="Helical" evidence="1">
    <location>
        <begin position="12"/>
        <end position="39"/>
    </location>
</feature>
<dbReference type="RefSeq" id="WP_204793114.1">
    <property type="nucleotide sequence ID" value="NZ_JACSNQ010000006.1"/>
</dbReference>
<proteinExistence type="predicted"/>
<evidence type="ECO:0000313" key="2">
    <source>
        <dbReference type="EMBL" id="MBM6774764.1"/>
    </source>
</evidence>
<feature type="transmembrane region" description="Helical" evidence="1">
    <location>
        <begin position="89"/>
        <end position="108"/>
    </location>
</feature>
<keyword evidence="3" id="KW-1185">Reference proteome</keyword>
<evidence type="ECO:0000256" key="1">
    <source>
        <dbReference type="SAM" id="Phobius"/>
    </source>
</evidence>
<organism evidence="2 3">
    <name type="scientific">Olsenella profusa</name>
    <dbReference type="NCBI Taxonomy" id="138595"/>
    <lineage>
        <taxon>Bacteria</taxon>
        <taxon>Bacillati</taxon>
        <taxon>Actinomycetota</taxon>
        <taxon>Coriobacteriia</taxon>
        <taxon>Coriobacteriales</taxon>
        <taxon>Atopobiaceae</taxon>
        <taxon>Olsenella</taxon>
    </lineage>
</organism>
<evidence type="ECO:0000313" key="3">
    <source>
        <dbReference type="Proteomes" id="UP000712527"/>
    </source>
</evidence>
<dbReference type="EMBL" id="JACSNQ010000006">
    <property type="protein sequence ID" value="MBM6774764.1"/>
    <property type="molecule type" value="Genomic_DNA"/>
</dbReference>
<accession>A0ABS2F1B1</accession>
<reference evidence="2 3" key="1">
    <citation type="journal article" date="2021" name="Sci. Rep.">
        <title>The distribution of antibiotic resistance genes in chicken gut microbiota commensals.</title>
        <authorList>
            <person name="Juricova H."/>
            <person name="Matiasovicova J."/>
            <person name="Kubasova T."/>
            <person name="Cejkova D."/>
            <person name="Rychlik I."/>
        </authorList>
    </citation>
    <scope>NUCLEOTIDE SEQUENCE [LARGE SCALE GENOMIC DNA]</scope>
    <source>
        <strain evidence="2 3">An794</strain>
    </source>
</reference>
<keyword evidence="1" id="KW-0812">Transmembrane</keyword>
<gene>
    <name evidence="2" type="ORF">H9X80_04305</name>
</gene>
<keyword evidence="1" id="KW-1133">Transmembrane helix</keyword>
<dbReference type="Proteomes" id="UP000712527">
    <property type="component" value="Unassembled WGS sequence"/>
</dbReference>
<sequence>MGRRVARVLAAAARALLVGALAAVCVGAAAFLVALLVTGDALAAGDAARRVLLALGAVGLFVGAIGMVVRSEPREGSPRPLGLDWRVALIVAGAGVEVVACLLDLALFSL</sequence>
<keyword evidence="1" id="KW-0472">Membrane</keyword>
<name>A0ABS2F1B1_9ACTN</name>
<comment type="caution">
    <text evidence="2">The sequence shown here is derived from an EMBL/GenBank/DDBJ whole genome shotgun (WGS) entry which is preliminary data.</text>
</comment>